<feature type="compositionally biased region" description="Basic and acidic residues" evidence="6">
    <location>
        <begin position="171"/>
        <end position="196"/>
    </location>
</feature>
<dbReference type="Gene3D" id="3.30.40.10">
    <property type="entry name" value="Zinc/RING finger domain, C3HC4 (zinc finger)"/>
    <property type="match status" value="1"/>
</dbReference>
<keyword evidence="9" id="KW-1185">Reference proteome</keyword>
<evidence type="ECO:0000313" key="8">
    <source>
        <dbReference type="EMBL" id="KAK6160191.1"/>
    </source>
</evidence>
<dbReference type="InterPro" id="IPR049914">
    <property type="entry name" value="PHD1-3/5-6"/>
</dbReference>
<comment type="caution">
    <text evidence="8">The sequence shown here is derived from an EMBL/GenBank/DDBJ whole genome shotgun (WGS) entry which is preliminary data.</text>
</comment>
<evidence type="ECO:0000259" key="7">
    <source>
        <dbReference type="Pfam" id="PF23121"/>
    </source>
</evidence>
<evidence type="ECO:0000313" key="9">
    <source>
        <dbReference type="Proteomes" id="UP001318860"/>
    </source>
</evidence>
<dbReference type="InterPro" id="IPR013083">
    <property type="entry name" value="Znf_RING/FYVE/PHD"/>
</dbReference>
<gene>
    <name evidence="8" type="ORF">DH2020_003572</name>
</gene>
<accession>A0ABR0XM02</accession>
<dbReference type="EMBL" id="JABTTQ020000003">
    <property type="protein sequence ID" value="KAK6160191.1"/>
    <property type="molecule type" value="Genomic_DNA"/>
</dbReference>
<dbReference type="SUPFAM" id="SSF57903">
    <property type="entry name" value="FYVE/PHD zinc finger"/>
    <property type="match status" value="1"/>
</dbReference>
<evidence type="ECO:0000256" key="3">
    <source>
        <dbReference type="ARBA" id="ARBA00022833"/>
    </source>
</evidence>
<organism evidence="8 9">
    <name type="scientific">Rehmannia glutinosa</name>
    <name type="common">Chinese foxglove</name>
    <dbReference type="NCBI Taxonomy" id="99300"/>
    <lineage>
        <taxon>Eukaryota</taxon>
        <taxon>Viridiplantae</taxon>
        <taxon>Streptophyta</taxon>
        <taxon>Embryophyta</taxon>
        <taxon>Tracheophyta</taxon>
        <taxon>Spermatophyta</taxon>
        <taxon>Magnoliopsida</taxon>
        <taxon>eudicotyledons</taxon>
        <taxon>Gunneridae</taxon>
        <taxon>Pentapetalae</taxon>
        <taxon>asterids</taxon>
        <taxon>lamiids</taxon>
        <taxon>Lamiales</taxon>
        <taxon>Orobanchaceae</taxon>
        <taxon>Rehmannieae</taxon>
        <taxon>Rehmannia</taxon>
    </lineage>
</organism>
<keyword evidence="3" id="KW-0862">Zinc</keyword>
<dbReference type="InterPro" id="IPR056280">
    <property type="entry name" value="AIPP2-like_SPOC"/>
</dbReference>
<reference evidence="8 9" key="1">
    <citation type="journal article" date="2021" name="Comput. Struct. Biotechnol. J.">
        <title>De novo genome assembly of the potent medicinal plant Rehmannia glutinosa using nanopore technology.</title>
        <authorList>
            <person name="Ma L."/>
            <person name="Dong C."/>
            <person name="Song C."/>
            <person name="Wang X."/>
            <person name="Zheng X."/>
            <person name="Niu Y."/>
            <person name="Chen S."/>
            <person name="Feng W."/>
        </authorList>
    </citation>
    <scope>NUCLEOTIDE SEQUENCE [LARGE SCALE GENOMIC DNA]</scope>
    <source>
        <strain evidence="8">DH-2019</strain>
    </source>
</reference>
<sequence>MEKICVQCGDIGYETKLVYCFKCRQAARHRYCMDILPKTNEVVRWLCDECESLLNRSSSKKSRKIKHVVSESDDQEISIEKLKNHRSSSKESRKRPHIVSESDDDQEISIEQAKNHRSSSEKSRKSDHKVTESDDDQEISIEKSKNHRSSLEKSRKSDHKVTESDDDQEISIEKSKNHRSSLEKSRKSDHKVSKSDDDQEIPSKNSKKNQTGDHKSGDMRNSFLHSFSGFQGINDHLISNQEKQSYEPVIYGEPLIRSIWTGIFDIFCGDSIYRKLGGVNGFSSSKACQKVFNMATQFQPVLQFEIVPKSYVWPKGFQESGPTDDNIALYFFPSLMKHENVYDYLVFEMIRDDLAMRAFVQNVELLIFTSVVLPSRFWRFQGKLYLWGIFRGKQAPVDM</sequence>
<evidence type="ECO:0000256" key="6">
    <source>
        <dbReference type="SAM" id="MobiDB-lite"/>
    </source>
</evidence>
<dbReference type="PANTHER" id="PTHR33304">
    <property type="match status" value="1"/>
</dbReference>
<keyword evidence="5" id="KW-0804">Transcription</keyword>
<feature type="region of interest" description="Disordered" evidence="6">
    <location>
        <begin position="61"/>
        <end position="221"/>
    </location>
</feature>
<name>A0ABR0XM02_REHGL</name>
<evidence type="ECO:0000256" key="5">
    <source>
        <dbReference type="ARBA" id="ARBA00023163"/>
    </source>
</evidence>
<keyword evidence="4" id="KW-0805">Transcription regulation</keyword>
<protein>
    <recommendedName>
        <fullName evidence="7">AIPP2-like SPOC-like domain-containing protein</fullName>
    </recommendedName>
</protein>
<feature type="domain" description="AIPP2-like SPOC-like" evidence="7">
    <location>
        <begin position="260"/>
        <end position="390"/>
    </location>
</feature>
<evidence type="ECO:0000256" key="2">
    <source>
        <dbReference type="ARBA" id="ARBA00022771"/>
    </source>
</evidence>
<feature type="compositionally biased region" description="Basic and acidic residues" evidence="6">
    <location>
        <begin position="118"/>
        <end position="132"/>
    </location>
</feature>
<keyword evidence="2" id="KW-0863">Zinc-finger</keyword>
<evidence type="ECO:0000256" key="1">
    <source>
        <dbReference type="ARBA" id="ARBA00022723"/>
    </source>
</evidence>
<proteinExistence type="predicted"/>
<keyword evidence="1" id="KW-0479">Metal-binding</keyword>
<feature type="compositionally biased region" description="Basic residues" evidence="6">
    <location>
        <begin position="83"/>
        <end position="97"/>
    </location>
</feature>
<evidence type="ECO:0000256" key="4">
    <source>
        <dbReference type="ARBA" id="ARBA00023015"/>
    </source>
</evidence>
<dbReference type="PANTHER" id="PTHR33304:SF18">
    <property type="entry name" value="CHROMATIN REGULATOR PHD FAMILY-RELATED"/>
    <property type="match status" value="1"/>
</dbReference>
<dbReference type="Pfam" id="PF23121">
    <property type="entry name" value="SPOC_AIPP2"/>
    <property type="match status" value="1"/>
</dbReference>
<feature type="compositionally biased region" description="Basic and acidic residues" evidence="6">
    <location>
        <begin position="140"/>
        <end position="163"/>
    </location>
</feature>
<dbReference type="InterPro" id="IPR011011">
    <property type="entry name" value="Znf_FYVE_PHD"/>
</dbReference>
<dbReference type="Proteomes" id="UP001318860">
    <property type="component" value="Unassembled WGS sequence"/>
</dbReference>